<organism evidence="6 7">
    <name type="scientific">Ensifer adhaerens</name>
    <name type="common">Sinorhizobium morelense</name>
    <dbReference type="NCBI Taxonomy" id="106592"/>
    <lineage>
        <taxon>Bacteria</taxon>
        <taxon>Pseudomonadati</taxon>
        <taxon>Pseudomonadota</taxon>
        <taxon>Alphaproteobacteria</taxon>
        <taxon>Hyphomicrobiales</taxon>
        <taxon>Rhizobiaceae</taxon>
        <taxon>Sinorhizobium/Ensifer group</taxon>
        <taxon>Ensifer</taxon>
    </lineage>
</organism>
<dbReference type="GO" id="GO:0003677">
    <property type="term" value="F:DNA binding"/>
    <property type="evidence" value="ECO:0007669"/>
    <property type="project" value="UniProtKB-KW"/>
</dbReference>
<dbReference type="Proteomes" id="UP000037425">
    <property type="component" value="Unassembled WGS sequence"/>
</dbReference>
<evidence type="ECO:0000313" key="6">
    <source>
        <dbReference type="EMBL" id="KOF15331.1"/>
    </source>
</evidence>
<feature type="domain" description="HTH iclR-type" evidence="4">
    <location>
        <begin position="1"/>
        <end position="63"/>
    </location>
</feature>
<keyword evidence="1" id="KW-0805">Transcription regulation</keyword>
<dbReference type="PANTHER" id="PTHR30136:SF24">
    <property type="entry name" value="HTH-TYPE TRANSCRIPTIONAL REPRESSOR ALLR"/>
    <property type="match status" value="1"/>
</dbReference>
<dbReference type="PROSITE" id="PS51077">
    <property type="entry name" value="HTH_ICLR"/>
    <property type="match status" value="1"/>
</dbReference>
<dbReference type="InterPro" id="IPR014757">
    <property type="entry name" value="Tscrpt_reg_IclR_C"/>
</dbReference>
<proteinExistence type="predicted"/>
<keyword evidence="3" id="KW-0804">Transcription</keyword>
<dbReference type="PROSITE" id="PS51078">
    <property type="entry name" value="ICLR_ED"/>
    <property type="match status" value="1"/>
</dbReference>
<dbReference type="Gene3D" id="1.10.10.10">
    <property type="entry name" value="Winged helix-like DNA-binding domain superfamily/Winged helix DNA-binding domain"/>
    <property type="match status" value="1"/>
</dbReference>
<dbReference type="AlphaFoldDB" id="A0A0L8BKX7"/>
<dbReference type="InterPro" id="IPR036390">
    <property type="entry name" value="WH_DNA-bd_sf"/>
</dbReference>
<keyword evidence="2" id="KW-0238">DNA-binding</keyword>
<evidence type="ECO:0000313" key="7">
    <source>
        <dbReference type="Proteomes" id="UP000037425"/>
    </source>
</evidence>
<dbReference type="SMART" id="SM00346">
    <property type="entry name" value="HTH_ICLR"/>
    <property type="match status" value="1"/>
</dbReference>
<feature type="domain" description="IclR-ED" evidence="5">
    <location>
        <begin position="64"/>
        <end position="246"/>
    </location>
</feature>
<dbReference type="InterPro" id="IPR050707">
    <property type="entry name" value="HTH_MetabolicPath_Reg"/>
</dbReference>
<reference evidence="7" key="1">
    <citation type="submission" date="2015-07" db="EMBL/GenBank/DDBJ databases">
        <title>Whole genome sequence of an Ensifer adhaerens strain isolated from a cave pool in the Wind Cave National Park.</title>
        <authorList>
            <person name="Eng W.W.H."/>
            <person name="Gan H.M."/>
            <person name="Barton H.A."/>
            <person name="Savka M.A."/>
        </authorList>
    </citation>
    <scope>NUCLEOTIDE SEQUENCE [LARGE SCALE GENOMIC DNA]</scope>
    <source>
        <strain evidence="7">SD006</strain>
    </source>
</reference>
<evidence type="ECO:0000256" key="3">
    <source>
        <dbReference type="ARBA" id="ARBA00023163"/>
    </source>
</evidence>
<dbReference type="RefSeq" id="WP_053251274.1">
    <property type="nucleotide sequence ID" value="NZ_LGAP01000020.1"/>
</dbReference>
<dbReference type="GO" id="GO:0003700">
    <property type="term" value="F:DNA-binding transcription factor activity"/>
    <property type="evidence" value="ECO:0007669"/>
    <property type="project" value="TreeGrafter"/>
</dbReference>
<evidence type="ECO:0000256" key="1">
    <source>
        <dbReference type="ARBA" id="ARBA00023015"/>
    </source>
</evidence>
<accession>A0A0L8BKX7</accession>
<dbReference type="EMBL" id="LGAP01000020">
    <property type="protein sequence ID" value="KOF15331.1"/>
    <property type="molecule type" value="Genomic_DNA"/>
</dbReference>
<dbReference type="SUPFAM" id="SSF46785">
    <property type="entry name" value="Winged helix' DNA-binding domain"/>
    <property type="match status" value="1"/>
</dbReference>
<comment type="caution">
    <text evidence="6">The sequence shown here is derived from an EMBL/GenBank/DDBJ whole genome shotgun (WGS) entry which is preliminary data.</text>
</comment>
<sequence>MSTIGKALTLLDAISRLDKEVGLSDIARHCALDKATARRFLVELERHGFVEQDPDTKRYRIGGAPVRLARIREARFPFLKLAIPFVKELANASGETVHLSEFVAGRLSTVHVEDSPRAHRVIVDVGSALPFHATASGHAFLAFCPPKQVEDILSGPLEAFTDNTITSRTELRRLLAETAQRGYSISQQGLESGVISVAAPIRAPNSMPIGAIAVAAPQVRANADTIAELGPATAAIAKRISEKFFGLEQATANPLARRAG</sequence>
<dbReference type="InterPro" id="IPR005471">
    <property type="entry name" value="Tscrpt_reg_IclR_N"/>
</dbReference>
<dbReference type="Gene3D" id="3.30.450.40">
    <property type="match status" value="1"/>
</dbReference>
<dbReference type="OrthoDB" id="6811967at2"/>
<dbReference type="InterPro" id="IPR036388">
    <property type="entry name" value="WH-like_DNA-bd_sf"/>
</dbReference>
<evidence type="ECO:0000259" key="4">
    <source>
        <dbReference type="PROSITE" id="PS51077"/>
    </source>
</evidence>
<dbReference type="PANTHER" id="PTHR30136">
    <property type="entry name" value="HELIX-TURN-HELIX TRANSCRIPTIONAL REGULATOR, ICLR FAMILY"/>
    <property type="match status" value="1"/>
</dbReference>
<dbReference type="Pfam" id="PF09339">
    <property type="entry name" value="HTH_IclR"/>
    <property type="match status" value="1"/>
</dbReference>
<dbReference type="PATRIC" id="fig|106592.7.peg.3477"/>
<name>A0A0L8BKX7_ENSAD</name>
<dbReference type="GO" id="GO:0045892">
    <property type="term" value="P:negative regulation of DNA-templated transcription"/>
    <property type="evidence" value="ECO:0007669"/>
    <property type="project" value="TreeGrafter"/>
</dbReference>
<evidence type="ECO:0000256" key="2">
    <source>
        <dbReference type="ARBA" id="ARBA00023125"/>
    </source>
</evidence>
<evidence type="ECO:0000259" key="5">
    <source>
        <dbReference type="PROSITE" id="PS51078"/>
    </source>
</evidence>
<dbReference type="InterPro" id="IPR029016">
    <property type="entry name" value="GAF-like_dom_sf"/>
</dbReference>
<dbReference type="Pfam" id="PF01614">
    <property type="entry name" value="IclR_C"/>
    <property type="match status" value="1"/>
</dbReference>
<gene>
    <name evidence="6" type="ORF">AC244_23755</name>
</gene>
<dbReference type="SUPFAM" id="SSF55781">
    <property type="entry name" value="GAF domain-like"/>
    <property type="match status" value="1"/>
</dbReference>
<protein>
    <submittedName>
        <fullName evidence="6">IclR family transcriptional regulator</fullName>
    </submittedName>
</protein>